<dbReference type="EMBL" id="NIRI02000042">
    <property type="protein sequence ID" value="KAG5452364.1"/>
    <property type="molecule type" value="Genomic_DNA"/>
</dbReference>
<protein>
    <submittedName>
        <fullName evidence="1">Uncharacterized protein</fullName>
    </submittedName>
</protein>
<dbReference type="Proteomes" id="UP000286415">
    <property type="component" value="Unassembled WGS sequence"/>
</dbReference>
<reference evidence="1 2" key="1">
    <citation type="journal article" date="2018" name="Biotechnol. Adv.">
        <title>Improved genomic resources and new bioinformatic workflow for the carcinogenic parasite Clonorchis sinensis: Biotechnological implications.</title>
        <authorList>
            <person name="Wang D."/>
            <person name="Korhonen P.K."/>
            <person name="Gasser R.B."/>
            <person name="Young N.D."/>
        </authorList>
    </citation>
    <scope>NUCLEOTIDE SEQUENCE [LARGE SCALE GENOMIC DNA]</scope>
    <source>
        <strain evidence="1">Cs-k2</strain>
    </source>
</reference>
<comment type="caution">
    <text evidence="1">The sequence shown here is derived from an EMBL/GenBank/DDBJ whole genome shotgun (WGS) entry which is preliminary data.</text>
</comment>
<accession>A0A3R7F6G7</accession>
<sequence>MIFEISQYMFIKETTHRVLESSSIAHDQLCSYRGSRGRCTPRDSLKLMNYLNLNWTELDKYAHLVFTEDSTRSRVLCENQMSVFVEISSIWVQRTSDYSQTLGRPLLARPSSEEVRIATSIKVDRT</sequence>
<name>A0A3R7F6G7_CLOSI</name>
<evidence type="ECO:0000313" key="1">
    <source>
        <dbReference type="EMBL" id="KAG5452364.1"/>
    </source>
</evidence>
<dbReference type="AlphaFoldDB" id="A0A3R7F6G7"/>
<organism evidence="1 2">
    <name type="scientific">Clonorchis sinensis</name>
    <name type="common">Chinese liver fluke</name>
    <dbReference type="NCBI Taxonomy" id="79923"/>
    <lineage>
        <taxon>Eukaryota</taxon>
        <taxon>Metazoa</taxon>
        <taxon>Spiralia</taxon>
        <taxon>Lophotrochozoa</taxon>
        <taxon>Platyhelminthes</taxon>
        <taxon>Trematoda</taxon>
        <taxon>Digenea</taxon>
        <taxon>Opisthorchiida</taxon>
        <taxon>Opisthorchiata</taxon>
        <taxon>Opisthorchiidae</taxon>
        <taxon>Clonorchis</taxon>
    </lineage>
</organism>
<gene>
    <name evidence="1" type="ORF">CSKR_105207</name>
</gene>
<reference evidence="1 2" key="2">
    <citation type="journal article" date="2021" name="Genomics">
        <title>High-quality reference genome for Clonorchis sinensis.</title>
        <authorList>
            <person name="Young N.D."/>
            <person name="Stroehlein A.J."/>
            <person name="Kinkar L."/>
            <person name="Wang T."/>
            <person name="Sohn W.M."/>
            <person name="Chang B.C.H."/>
            <person name="Kaur P."/>
            <person name="Weisz D."/>
            <person name="Dudchenko O."/>
            <person name="Aiden E.L."/>
            <person name="Korhonen P.K."/>
            <person name="Gasser R.B."/>
        </authorList>
    </citation>
    <scope>NUCLEOTIDE SEQUENCE [LARGE SCALE GENOMIC DNA]</scope>
    <source>
        <strain evidence="1">Cs-k2</strain>
    </source>
</reference>
<proteinExistence type="predicted"/>
<dbReference type="InParanoid" id="A0A3R7F6G7"/>
<keyword evidence="2" id="KW-1185">Reference proteome</keyword>
<evidence type="ECO:0000313" key="2">
    <source>
        <dbReference type="Proteomes" id="UP000286415"/>
    </source>
</evidence>